<gene>
    <name evidence="1" type="ORF">MENTE1834_LOCUS9574</name>
</gene>
<proteinExistence type="predicted"/>
<dbReference type="Proteomes" id="UP001497535">
    <property type="component" value="Unassembled WGS sequence"/>
</dbReference>
<evidence type="ECO:0000313" key="2">
    <source>
        <dbReference type="Proteomes" id="UP001497535"/>
    </source>
</evidence>
<dbReference type="EMBL" id="CAVMJV010000008">
    <property type="protein sequence ID" value="CAK5038226.1"/>
    <property type="molecule type" value="Genomic_DNA"/>
</dbReference>
<name>A0ACB0YAH3_MELEN</name>
<keyword evidence="2" id="KW-1185">Reference proteome</keyword>
<organism evidence="1 2">
    <name type="scientific">Meloidogyne enterolobii</name>
    <name type="common">Root-knot nematode worm</name>
    <name type="synonym">Meloidogyne mayaguensis</name>
    <dbReference type="NCBI Taxonomy" id="390850"/>
    <lineage>
        <taxon>Eukaryota</taxon>
        <taxon>Metazoa</taxon>
        <taxon>Ecdysozoa</taxon>
        <taxon>Nematoda</taxon>
        <taxon>Chromadorea</taxon>
        <taxon>Rhabditida</taxon>
        <taxon>Tylenchina</taxon>
        <taxon>Tylenchomorpha</taxon>
        <taxon>Tylenchoidea</taxon>
        <taxon>Meloidogynidae</taxon>
        <taxon>Meloidogyninae</taxon>
        <taxon>Meloidogyne</taxon>
    </lineage>
</organism>
<evidence type="ECO:0000313" key="1">
    <source>
        <dbReference type="EMBL" id="CAK5038226.1"/>
    </source>
</evidence>
<reference evidence="1" key="1">
    <citation type="submission" date="2023-11" db="EMBL/GenBank/DDBJ databases">
        <authorList>
            <person name="Poullet M."/>
        </authorList>
    </citation>
    <scope>NUCLEOTIDE SEQUENCE</scope>
    <source>
        <strain evidence="1">E1834</strain>
    </source>
</reference>
<protein>
    <submittedName>
        <fullName evidence="1">Uncharacterized protein</fullName>
    </submittedName>
</protein>
<sequence length="56" mass="6598">MAEGIARREKEGRGRKEHQLKILFFSGKGVKISLKKLETVRKMGRCLELKRRELEE</sequence>
<accession>A0ACB0YAH3</accession>
<comment type="caution">
    <text evidence="1">The sequence shown here is derived from an EMBL/GenBank/DDBJ whole genome shotgun (WGS) entry which is preliminary data.</text>
</comment>